<feature type="repeat" description="ANK" evidence="3">
    <location>
        <begin position="220"/>
        <end position="252"/>
    </location>
</feature>
<feature type="signal peptide" evidence="4">
    <location>
        <begin position="1"/>
        <end position="21"/>
    </location>
</feature>
<dbReference type="Pfam" id="PF13637">
    <property type="entry name" value="Ank_4"/>
    <property type="match status" value="1"/>
</dbReference>
<feature type="repeat" description="ANK" evidence="3">
    <location>
        <begin position="310"/>
        <end position="342"/>
    </location>
</feature>
<sequence length="407" mass="46395">MKKIKVLILLMFSLQVMSMYAAQKSQQNVENGRQAMIDYVVTRLKYLTQSFDFLREQGLVDTTFHEYLEQHVSHDEHGNEDMNFDQVIIDAEDVLTKNMKDTFLNTLDMALEESKNLDQFDDPIFLYVMQHKDDSRDLYEMVRLWLYEWGNTQDENKETPLHKALSAQNKEITRMLIDAGANVNTKNSFGQAPLHYTSSLPEIARMLIQAGADVNIKDQNRETLLHYAVRDNNIEITGILIDACADVNAQNIFGQTPLHQAIYIPKITRMLIDAGTDEHTQNENAVIKDKPEITRMLISAGADINIPNKNGQTPLYQAVICNKPKIVRMLIFAGADINIQDEHGETPLYQAVMKDKPEIARMLLSAGADINIPNKKEKTAEQEAKSTKMRMIFAQTQYARSSFCTIS</sequence>
<dbReference type="EMBL" id="CP025544">
    <property type="protein sequence ID" value="AXK60191.1"/>
    <property type="molecule type" value="Genomic_DNA"/>
</dbReference>
<dbReference type="Proteomes" id="UP000254834">
    <property type="component" value="Chromosome"/>
</dbReference>
<dbReference type="AlphaFoldDB" id="A0A345ZA74"/>
<evidence type="ECO:0000256" key="2">
    <source>
        <dbReference type="ARBA" id="ARBA00023043"/>
    </source>
</evidence>
<keyword evidence="2 3" id="KW-0040">ANK repeat</keyword>
<feature type="repeat" description="ANK" evidence="3">
    <location>
        <begin position="156"/>
        <end position="188"/>
    </location>
</feature>
<name>A0A345ZA74_9BACT</name>
<dbReference type="PRINTS" id="PR01415">
    <property type="entry name" value="ANKYRIN"/>
</dbReference>
<protein>
    <submittedName>
        <fullName evidence="5">Uncharacterized protein</fullName>
    </submittedName>
</protein>
<feature type="chain" id="PRO_5016574750" evidence="4">
    <location>
        <begin position="22"/>
        <end position="407"/>
    </location>
</feature>
<keyword evidence="4" id="KW-0732">Signal</keyword>
<keyword evidence="6" id="KW-1185">Reference proteome</keyword>
<dbReference type="OrthoDB" id="9772065at2"/>
<dbReference type="Pfam" id="PF12796">
    <property type="entry name" value="Ank_2"/>
    <property type="match status" value="2"/>
</dbReference>
<dbReference type="InterPro" id="IPR050745">
    <property type="entry name" value="Multifunctional_regulatory"/>
</dbReference>
<dbReference type="PROSITE" id="PS50297">
    <property type="entry name" value="ANK_REP_REGION"/>
    <property type="match status" value="4"/>
</dbReference>
<dbReference type="PROSITE" id="PS50088">
    <property type="entry name" value="ANK_REPEAT"/>
    <property type="match status" value="4"/>
</dbReference>
<dbReference type="PANTHER" id="PTHR24189:SF72">
    <property type="entry name" value="ANKYRIN REPEAT-CONTAINING DOMAIN-CONTAINING PROTEIN"/>
    <property type="match status" value="1"/>
</dbReference>
<keyword evidence="1" id="KW-0677">Repeat</keyword>
<dbReference type="InterPro" id="IPR036770">
    <property type="entry name" value="Ankyrin_rpt-contain_sf"/>
</dbReference>
<evidence type="ECO:0000256" key="3">
    <source>
        <dbReference type="PROSITE-ProRule" id="PRU00023"/>
    </source>
</evidence>
<dbReference type="InterPro" id="IPR002110">
    <property type="entry name" value="Ankyrin_rpt"/>
</dbReference>
<feature type="repeat" description="ANK" evidence="3">
    <location>
        <begin position="343"/>
        <end position="375"/>
    </location>
</feature>
<evidence type="ECO:0000256" key="1">
    <source>
        <dbReference type="ARBA" id="ARBA00022737"/>
    </source>
</evidence>
<evidence type="ECO:0000313" key="6">
    <source>
        <dbReference type="Proteomes" id="UP000254834"/>
    </source>
</evidence>
<reference evidence="5 6" key="1">
    <citation type="submission" date="2017-12" db="EMBL/GenBank/DDBJ databases">
        <title>Chromulinavorax destructans is a abundant pathogen of dominant heterotrophic picoflagllates.</title>
        <authorList>
            <person name="Deeg C.M."/>
            <person name="Zimmer M."/>
            <person name="Suttle C.A."/>
        </authorList>
    </citation>
    <scope>NUCLEOTIDE SEQUENCE [LARGE SCALE GENOMIC DNA]</scope>
    <source>
        <strain evidence="5 6">SeV1</strain>
    </source>
</reference>
<organism evidence="5 6">
    <name type="scientific">Candidatus Chromulinivorax destructor</name>
    <dbReference type="NCBI Taxonomy" id="2066483"/>
    <lineage>
        <taxon>Bacteria</taxon>
        <taxon>Candidatus Babelota</taxon>
        <taxon>Candidatus Babeliae</taxon>
        <taxon>Candidatus Babeliales</taxon>
        <taxon>Candidatus Chromulinivoraceae</taxon>
        <taxon>Candidatus Chromulinivorax</taxon>
    </lineage>
</organism>
<evidence type="ECO:0000256" key="4">
    <source>
        <dbReference type="SAM" id="SignalP"/>
    </source>
</evidence>
<dbReference type="KEGG" id="cdes:C0J27_00300"/>
<dbReference type="Gene3D" id="1.25.40.20">
    <property type="entry name" value="Ankyrin repeat-containing domain"/>
    <property type="match status" value="3"/>
</dbReference>
<proteinExistence type="predicted"/>
<dbReference type="SMART" id="SM00248">
    <property type="entry name" value="ANK"/>
    <property type="match status" value="6"/>
</dbReference>
<gene>
    <name evidence="5" type="ORF">C0J27_00300</name>
</gene>
<dbReference type="PANTHER" id="PTHR24189">
    <property type="entry name" value="MYOTROPHIN"/>
    <property type="match status" value="1"/>
</dbReference>
<evidence type="ECO:0000313" key="5">
    <source>
        <dbReference type="EMBL" id="AXK60191.1"/>
    </source>
</evidence>
<accession>A0A345ZA74</accession>
<dbReference type="RefSeq" id="WP_115585206.1">
    <property type="nucleotide sequence ID" value="NZ_CP025544.1"/>
</dbReference>
<dbReference type="SUPFAM" id="SSF48403">
    <property type="entry name" value="Ankyrin repeat"/>
    <property type="match status" value="1"/>
</dbReference>